<dbReference type="EMBL" id="CAACVS010000115">
    <property type="protein sequence ID" value="VEU37151.1"/>
    <property type="molecule type" value="Genomic_DNA"/>
</dbReference>
<evidence type="ECO:0000313" key="3">
    <source>
        <dbReference type="Proteomes" id="UP000291116"/>
    </source>
</evidence>
<feature type="region of interest" description="Disordered" evidence="1">
    <location>
        <begin position="1"/>
        <end position="42"/>
    </location>
</feature>
<name>A0A448Z557_9STRA</name>
<evidence type="ECO:0000256" key="1">
    <source>
        <dbReference type="SAM" id="MobiDB-lite"/>
    </source>
</evidence>
<dbReference type="OrthoDB" id="164467at2759"/>
<evidence type="ECO:0000313" key="2">
    <source>
        <dbReference type="EMBL" id="VEU37151.1"/>
    </source>
</evidence>
<accession>A0A448Z557</accession>
<dbReference type="PANTHER" id="PTHR34409:SF1">
    <property type="entry name" value="MYB-LIKE DOMAIN-CONTAINING PROTEIN"/>
    <property type="match status" value="1"/>
</dbReference>
<dbReference type="Proteomes" id="UP000291116">
    <property type="component" value="Unassembled WGS sequence"/>
</dbReference>
<organism evidence="2 3">
    <name type="scientific">Pseudo-nitzschia multistriata</name>
    <dbReference type="NCBI Taxonomy" id="183589"/>
    <lineage>
        <taxon>Eukaryota</taxon>
        <taxon>Sar</taxon>
        <taxon>Stramenopiles</taxon>
        <taxon>Ochrophyta</taxon>
        <taxon>Bacillariophyta</taxon>
        <taxon>Bacillariophyceae</taxon>
        <taxon>Bacillariophycidae</taxon>
        <taxon>Bacillariales</taxon>
        <taxon>Bacillariaceae</taxon>
        <taxon>Pseudo-nitzschia</taxon>
    </lineage>
</organism>
<reference evidence="2 3" key="1">
    <citation type="submission" date="2019-01" db="EMBL/GenBank/DDBJ databases">
        <authorList>
            <person name="Ferrante I. M."/>
        </authorList>
    </citation>
    <scope>NUCLEOTIDE SEQUENCE [LARGE SCALE GENOMIC DNA]</scope>
    <source>
        <strain evidence="2 3">B856</strain>
    </source>
</reference>
<gene>
    <name evidence="2" type="ORF">PSNMU_V1.4_AUG-EV-PASAV3_0038480</name>
</gene>
<keyword evidence="3" id="KW-1185">Reference proteome</keyword>
<protein>
    <submittedName>
        <fullName evidence="2">Uncharacterized protein</fullName>
    </submittedName>
</protein>
<dbReference type="PANTHER" id="PTHR34409">
    <property type="entry name" value="SET DOMAIN-CONTAINING PROTEIN"/>
    <property type="match status" value="1"/>
</dbReference>
<sequence>MSTRTGPYATIPPYNGGRFPPAAAAVPPPGGQSKVEGSGRKAGTANYSEEELVSLMTLIKEILPIGKGDWLMVVHRHGQDWPYGRTKDSIKTKFNRLRRMKVPTAGDPNIPESVRLAREAHRLIGIKANIGNGEETFDPVKGYIDDEDDEDLENALNPGAKSSKNTASMSDSTAIIGDDKQEPIVVTTTPARKRSYGRLKKEITEQDAVLKDYLMQKDKREAERDKNADEREAERVKREDARDEHWLTMAETIAMALAGNINKRQRAGTESHGDSD</sequence>
<dbReference type="AlphaFoldDB" id="A0A448Z557"/>
<feature type="region of interest" description="Disordered" evidence="1">
    <location>
        <begin position="211"/>
        <end position="242"/>
    </location>
</feature>
<feature type="compositionally biased region" description="Polar residues" evidence="1">
    <location>
        <begin position="160"/>
        <end position="173"/>
    </location>
</feature>
<feature type="region of interest" description="Disordered" evidence="1">
    <location>
        <begin position="149"/>
        <end position="176"/>
    </location>
</feature>
<proteinExistence type="predicted"/>